<reference evidence="1 2" key="1">
    <citation type="submission" date="2024-03" db="EMBL/GenBank/DDBJ databases">
        <title>Novel species of the genus Variovorax.</title>
        <authorList>
            <person name="Liu Q."/>
            <person name="Xin Y.-H."/>
        </authorList>
    </citation>
    <scope>NUCLEOTIDE SEQUENCE [LARGE SCALE GENOMIC DNA]</scope>
    <source>
        <strain evidence="1 2">KACC 18899</strain>
    </source>
</reference>
<proteinExistence type="predicted"/>
<keyword evidence="2" id="KW-1185">Reference proteome</keyword>
<accession>A0ABU8VDT4</accession>
<comment type="caution">
    <text evidence="1">The sequence shown here is derived from an EMBL/GenBank/DDBJ whole genome shotgun (WGS) entry which is preliminary data.</text>
</comment>
<sequence length="321" mass="34727">MTPYITQSLAPEPLVDEAVAAPVAGLSPRGLQTRRLKGQDHPPYVRIGSHRIKYALSQVHAWREARTVRGTNPNSSRPTINSIAIGNTLTTNASAIAEIQSNSKITAIALDIVAAQQRHLAQHGHNAVLREVIRTLVDAGQHVTLESALATAEGLADAMEVQHRRDAESAAEVPGAVRFYREATKRLRGEVESAAADMRTQRSVAAHKRDTLNIVNDPAQELRGRLASTIGVDLQRLKDAGFEIKMPPSPAPGTAAEVEEQNMIAYRLGQKIARLEVFIKQRAIDIDGLAQVATEDGHDGILVSIAHVREVLGLEPAEVIV</sequence>
<gene>
    <name evidence="1" type="ORF">WKW77_12155</name>
</gene>
<protein>
    <submittedName>
        <fullName evidence="1">Uncharacterized protein</fullName>
    </submittedName>
</protein>
<name>A0ABU8VDT4_9BURK</name>
<organism evidence="1 2">
    <name type="scientific">Variovorax ureilyticus</name>
    <dbReference type="NCBI Taxonomy" id="1836198"/>
    <lineage>
        <taxon>Bacteria</taxon>
        <taxon>Pseudomonadati</taxon>
        <taxon>Pseudomonadota</taxon>
        <taxon>Betaproteobacteria</taxon>
        <taxon>Burkholderiales</taxon>
        <taxon>Comamonadaceae</taxon>
        <taxon>Variovorax</taxon>
    </lineage>
</organism>
<dbReference type="Proteomes" id="UP001365846">
    <property type="component" value="Unassembled WGS sequence"/>
</dbReference>
<evidence type="ECO:0000313" key="2">
    <source>
        <dbReference type="Proteomes" id="UP001365846"/>
    </source>
</evidence>
<dbReference type="EMBL" id="JBBKZU010000004">
    <property type="protein sequence ID" value="MEJ8811824.1"/>
    <property type="molecule type" value="Genomic_DNA"/>
</dbReference>
<evidence type="ECO:0000313" key="1">
    <source>
        <dbReference type="EMBL" id="MEJ8811824.1"/>
    </source>
</evidence>
<dbReference type="RefSeq" id="WP_340357088.1">
    <property type="nucleotide sequence ID" value="NZ_JBBKZU010000004.1"/>
</dbReference>